<comment type="caution">
    <text evidence="13">The sequence shown here is derived from an EMBL/GenBank/DDBJ whole genome shotgun (WGS) entry which is preliminary data.</text>
</comment>
<dbReference type="PANTHER" id="PTHR11097">
    <property type="entry name" value="EXOSOME COMPLEX EXONUCLEASE RIBOSOMAL RNA PROCESSING PROTEIN"/>
    <property type="match status" value="1"/>
</dbReference>
<accession>A0A1A0H971</accession>
<evidence type="ECO:0000259" key="12">
    <source>
        <dbReference type="Pfam" id="PF03725"/>
    </source>
</evidence>
<evidence type="ECO:0000256" key="1">
    <source>
        <dbReference type="ARBA" id="ARBA00004496"/>
    </source>
</evidence>
<evidence type="ECO:0000256" key="8">
    <source>
        <dbReference type="ARBA" id="ARBA00022884"/>
    </source>
</evidence>
<name>A0A1A0H971_9ASCO</name>
<dbReference type="SUPFAM" id="SSF54211">
    <property type="entry name" value="Ribosomal protein S5 domain 2-like"/>
    <property type="match status" value="1"/>
</dbReference>
<evidence type="ECO:0000256" key="3">
    <source>
        <dbReference type="ARBA" id="ARBA00006678"/>
    </source>
</evidence>
<dbReference type="Gene3D" id="3.30.230.70">
    <property type="entry name" value="GHMP Kinase, N-terminal domain"/>
    <property type="match status" value="1"/>
</dbReference>
<dbReference type="InterPro" id="IPR027408">
    <property type="entry name" value="PNPase/RNase_PH_dom_sf"/>
</dbReference>
<dbReference type="SUPFAM" id="SSF55666">
    <property type="entry name" value="Ribonuclease PH domain 2-like"/>
    <property type="match status" value="1"/>
</dbReference>
<comment type="subcellular location">
    <subcellularLocation>
        <location evidence="1">Cytoplasm</location>
    </subcellularLocation>
    <subcellularLocation>
        <location evidence="2">Nucleus</location>
        <location evidence="2">Nucleolus</location>
    </subcellularLocation>
</comment>
<sequence length="305" mass="34042">MAKTTTVSLNERAFIIEGLKNGIRLNGRGLNEMRKPQIEISKTEYGFVEVLLGKTKLAVRVSCEIIKPFDDRPFEGVFTINTEISPMASPSFENGKNTDDEVLISRLIEKAVRRSNSLDLESLCIIAGEKVWHVTADINFLNSDGGFIDASCLGVMTALQHFRKPDVSIRGTEIIVHDYEERQPVPLSILHVPICVTYSFFNPMDKVENIKGDLNQEIAIMDADLSEEFVRDGSLVITINKNRELIQVSKNGGLPIDGATLLQLADSAFAVAETMSDEIKILLKKDEDERYTKMNLRLLEVGAPR</sequence>
<dbReference type="Proteomes" id="UP000092555">
    <property type="component" value="Unassembled WGS sequence"/>
</dbReference>
<evidence type="ECO:0000256" key="9">
    <source>
        <dbReference type="ARBA" id="ARBA00023242"/>
    </source>
</evidence>
<dbReference type="InterPro" id="IPR020568">
    <property type="entry name" value="Ribosomal_Su5_D2-typ_SF"/>
</dbReference>
<keyword evidence="5" id="KW-0963">Cytoplasm</keyword>
<dbReference type="InterPro" id="IPR050590">
    <property type="entry name" value="Exosome_comp_Rrp42_subfam"/>
</dbReference>
<dbReference type="GO" id="GO:0005730">
    <property type="term" value="C:nucleolus"/>
    <property type="evidence" value="ECO:0007669"/>
    <property type="project" value="UniProtKB-SubCell"/>
</dbReference>
<keyword evidence="8" id="KW-0694">RNA-binding</keyword>
<dbReference type="RefSeq" id="XP_018711067.1">
    <property type="nucleotide sequence ID" value="XM_018857662.1"/>
</dbReference>
<dbReference type="GO" id="GO:0034476">
    <property type="term" value="P:U5 snRNA 3'-end processing"/>
    <property type="evidence" value="ECO:0007669"/>
    <property type="project" value="EnsemblFungi"/>
</dbReference>
<dbReference type="EMBL" id="LXTC01000004">
    <property type="protein sequence ID" value="OBA20545.1"/>
    <property type="molecule type" value="Genomic_DNA"/>
</dbReference>
<dbReference type="CDD" id="cd11368">
    <property type="entry name" value="RNase_PH_RRP45"/>
    <property type="match status" value="1"/>
</dbReference>
<evidence type="ECO:0000256" key="5">
    <source>
        <dbReference type="ARBA" id="ARBA00022490"/>
    </source>
</evidence>
<evidence type="ECO:0000256" key="2">
    <source>
        <dbReference type="ARBA" id="ARBA00004604"/>
    </source>
</evidence>
<dbReference type="InterPro" id="IPR015847">
    <property type="entry name" value="ExoRNase_PH_dom2"/>
</dbReference>
<dbReference type="InterPro" id="IPR001247">
    <property type="entry name" value="ExoRNase_PH_dom1"/>
</dbReference>
<feature type="domain" description="Exoribonuclease phosphorolytic" evidence="12">
    <location>
        <begin position="191"/>
        <end position="269"/>
    </location>
</feature>
<dbReference type="FunFam" id="3.30.230.70:FF:000005">
    <property type="entry name" value="Exosome complex component RRP45"/>
    <property type="match status" value="1"/>
</dbReference>
<dbReference type="GO" id="GO:0035925">
    <property type="term" value="F:mRNA 3'-UTR AU-rich region binding"/>
    <property type="evidence" value="ECO:0007669"/>
    <property type="project" value="TreeGrafter"/>
</dbReference>
<dbReference type="Pfam" id="PF03725">
    <property type="entry name" value="RNase_PH_C"/>
    <property type="match status" value="1"/>
</dbReference>
<reference evidence="13 14" key="1">
    <citation type="submission" date="2016-05" db="EMBL/GenBank/DDBJ databases">
        <title>Comparative genomics of biotechnologically important yeasts.</title>
        <authorList>
            <consortium name="DOE Joint Genome Institute"/>
            <person name="Riley R."/>
            <person name="Haridas S."/>
            <person name="Wolfe K.H."/>
            <person name="Lopes M.R."/>
            <person name="Hittinger C.T."/>
            <person name="Goker M."/>
            <person name="Salamov A."/>
            <person name="Wisecaver J."/>
            <person name="Long T.M."/>
            <person name="Aerts A.L."/>
            <person name="Barry K."/>
            <person name="Choi C."/>
            <person name="Clum A."/>
            <person name="Coughlan A.Y."/>
            <person name="Deshpande S."/>
            <person name="Douglass A.P."/>
            <person name="Hanson S.J."/>
            <person name="Klenk H.-P."/>
            <person name="LaButti K."/>
            <person name="Lapidus A."/>
            <person name="Lindquist E."/>
            <person name="Lipzen A."/>
            <person name="Meier-kolthoff J.P."/>
            <person name="Ohm R.A."/>
            <person name="Otillar R.P."/>
            <person name="Pangilinan J."/>
            <person name="Peng Y."/>
            <person name="Rokas A."/>
            <person name="Rosa C.A."/>
            <person name="Scheuner C."/>
            <person name="Sibirny A.A."/>
            <person name="Slot J.C."/>
            <person name="Stielow J.B."/>
            <person name="Sun H."/>
            <person name="Kurtzman C.P."/>
            <person name="Blackwell M."/>
            <person name="Grigoriev I.V."/>
            <person name="Jeffries T.W."/>
        </authorList>
    </citation>
    <scope>NUCLEOTIDE SEQUENCE [LARGE SCALE GENOMIC DNA]</scope>
    <source>
        <strain evidence="13 14">NRRL YB-4993</strain>
    </source>
</reference>
<dbReference type="InterPro" id="IPR036345">
    <property type="entry name" value="ExoRNase_PH_dom2_sf"/>
</dbReference>
<dbReference type="GO" id="GO:0071028">
    <property type="term" value="P:nuclear mRNA surveillance"/>
    <property type="evidence" value="ECO:0007669"/>
    <property type="project" value="TreeGrafter"/>
</dbReference>
<gene>
    <name evidence="13" type="ORF">METBIDRAFT_43471</name>
</gene>
<evidence type="ECO:0000313" key="14">
    <source>
        <dbReference type="Proteomes" id="UP000092555"/>
    </source>
</evidence>
<evidence type="ECO:0000256" key="7">
    <source>
        <dbReference type="ARBA" id="ARBA00022835"/>
    </source>
</evidence>
<dbReference type="GO" id="GO:0071035">
    <property type="term" value="P:nuclear polyadenylation-dependent rRNA catabolic process"/>
    <property type="evidence" value="ECO:0007669"/>
    <property type="project" value="EnsemblFungi"/>
</dbReference>
<dbReference type="GO" id="GO:0000177">
    <property type="term" value="C:cytoplasmic exosome (RNase complex)"/>
    <property type="evidence" value="ECO:0007669"/>
    <property type="project" value="EnsemblFungi"/>
</dbReference>
<dbReference type="OrthoDB" id="10264038at2759"/>
<dbReference type="GO" id="GO:0016075">
    <property type="term" value="P:rRNA catabolic process"/>
    <property type="evidence" value="ECO:0007669"/>
    <property type="project" value="TreeGrafter"/>
</dbReference>
<dbReference type="GO" id="GO:0000176">
    <property type="term" value="C:nuclear exosome (RNase complex)"/>
    <property type="evidence" value="ECO:0007669"/>
    <property type="project" value="EnsemblFungi"/>
</dbReference>
<proteinExistence type="inferred from homology"/>
<dbReference type="GO" id="GO:0034473">
    <property type="term" value="P:U1 snRNA 3'-end processing"/>
    <property type="evidence" value="ECO:0007669"/>
    <property type="project" value="EnsemblFungi"/>
</dbReference>
<evidence type="ECO:0000256" key="4">
    <source>
        <dbReference type="ARBA" id="ARBA00019572"/>
    </source>
</evidence>
<protein>
    <recommendedName>
        <fullName evidence="4">Exosome complex component RRP45</fullName>
    </recommendedName>
    <alternativeName>
        <fullName evidence="10">Ribosomal RNA-processing protein 45</fullName>
    </alternativeName>
</protein>
<keyword evidence="6" id="KW-0698">rRNA processing</keyword>
<evidence type="ECO:0000256" key="10">
    <source>
        <dbReference type="ARBA" id="ARBA00077933"/>
    </source>
</evidence>
<feature type="domain" description="Exoribonuclease phosphorolytic" evidence="11">
    <location>
        <begin position="32"/>
        <end position="165"/>
    </location>
</feature>
<dbReference type="GeneID" id="30030638"/>
<keyword evidence="14" id="KW-1185">Reference proteome</keyword>
<keyword evidence="9" id="KW-0539">Nucleus</keyword>
<dbReference type="GO" id="GO:0071038">
    <property type="term" value="P:TRAMP-dependent tRNA surveillance pathway"/>
    <property type="evidence" value="ECO:0007669"/>
    <property type="project" value="EnsemblFungi"/>
</dbReference>
<dbReference type="Pfam" id="PF01138">
    <property type="entry name" value="RNase_PH"/>
    <property type="match status" value="1"/>
</dbReference>
<keyword evidence="7" id="KW-0271">Exosome</keyword>
<evidence type="ECO:0000259" key="11">
    <source>
        <dbReference type="Pfam" id="PF01138"/>
    </source>
</evidence>
<organism evidence="13 14">
    <name type="scientific">Metschnikowia bicuspidata var. bicuspidata NRRL YB-4993</name>
    <dbReference type="NCBI Taxonomy" id="869754"/>
    <lineage>
        <taxon>Eukaryota</taxon>
        <taxon>Fungi</taxon>
        <taxon>Dikarya</taxon>
        <taxon>Ascomycota</taxon>
        <taxon>Saccharomycotina</taxon>
        <taxon>Pichiomycetes</taxon>
        <taxon>Metschnikowiaceae</taxon>
        <taxon>Metschnikowia</taxon>
    </lineage>
</organism>
<evidence type="ECO:0000256" key="6">
    <source>
        <dbReference type="ARBA" id="ARBA00022552"/>
    </source>
</evidence>
<dbReference type="InterPro" id="IPR033100">
    <property type="entry name" value="Rrp45"/>
</dbReference>
<dbReference type="PANTHER" id="PTHR11097:SF14">
    <property type="entry name" value="EXOSOME COMPLEX COMPONENT RRP45"/>
    <property type="match status" value="1"/>
</dbReference>
<evidence type="ECO:0000313" key="13">
    <source>
        <dbReference type="EMBL" id="OBA20545.1"/>
    </source>
</evidence>
<dbReference type="STRING" id="869754.A0A1A0H971"/>
<dbReference type="GO" id="GO:0034475">
    <property type="term" value="P:U4 snRNA 3'-end processing"/>
    <property type="evidence" value="ECO:0007669"/>
    <property type="project" value="EnsemblFungi"/>
</dbReference>
<comment type="similarity">
    <text evidence="3">Belongs to the RNase PH family.</text>
</comment>
<dbReference type="AlphaFoldDB" id="A0A1A0H971"/>
<dbReference type="GO" id="GO:0000467">
    <property type="term" value="P:exonucleolytic trimming to generate mature 3'-end of 5.8S rRNA from tricistronic rRNA transcript (SSU-rRNA, 5.8S rRNA, LSU-rRNA)"/>
    <property type="evidence" value="ECO:0007669"/>
    <property type="project" value="EnsemblFungi"/>
</dbReference>